<dbReference type="Gene3D" id="3.30.1460.10">
    <property type="match status" value="1"/>
</dbReference>
<keyword evidence="2" id="KW-1185">Reference proteome</keyword>
<reference evidence="1 2" key="1">
    <citation type="submission" date="2018-05" db="EMBL/GenBank/DDBJ databases">
        <title>Complete Genome Sequences of Extremely Thermoacidophilic, Metal-Mobilizing Type-Strain Members of the Archaeal Family Sulfolobaceae: Acidianus brierleyi DSM-1651T, Acidianus sulfidivorans DSM-18786T, Metallosphaera hakonensis DSM-7519T, and Metallosphaera prunae DSM-10039T.</title>
        <authorList>
            <person name="Counts J.A."/>
            <person name="Kelly R.M."/>
        </authorList>
    </citation>
    <scope>NUCLEOTIDE SEQUENCE [LARGE SCALE GENOMIC DNA]</scope>
    <source>
        <strain evidence="1 2">DSM 1651</strain>
    </source>
</reference>
<dbReference type="Pfam" id="PF10061">
    <property type="entry name" value="DUF2299"/>
    <property type="match status" value="1"/>
</dbReference>
<evidence type="ECO:0008006" key="3">
    <source>
        <dbReference type="Google" id="ProtNLM"/>
    </source>
</evidence>
<proteinExistence type="predicted"/>
<name>A0A2U9IC17_9CREN</name>
<protein>
    <recommendedName>
        <fullName evidence="3">DUF2299 domain-containing protein</fullName>
    </recommendedName>
</protein>
<gene>
    <name evidence="1" type="ORF">DFR85_02010</name>
</gene>
<organism evidence="1 2">
    <name type="scientific">Acidianus brierleyi</name>
    <dbReference type="NCBI Taxonomy" id="41673"/>
    <lineage>
        <taxon>Archaea</taxon>
        <taxon>Thermoproteota</taxon>
        <taxon>Thermoprotei</taxon>
        <taxon>Sulfolobales</taxon>
        <taxon>Sulfolobaceae</taxon>
        <taxon>Acidianus</taxon>
    </lineage>
</organism>
<sequence>MDLDNEIKNWIQSLGLSIFTPPQAKEFFHISVTPPQGGPVVDIVRPLENSNFYIIAMGVGVHPTHQNALKELKDSDRKKFINEIKYDILKMGLDVIFLPMGQEVPQIIQITRVVIAENLTANEFMNSFYFVRNAGMLVIFKFTDTFGNIPQGQTSTKYL</sequence>
<dbReference type="RefSeq" id="WP_110269450.1">
    <property type="nucleotide sequence ID" value="NZ_CP029289.2"/>
</dbReference>
<dbReference type="Proteomes" id="UP000248044">
    <property type="component" value="Chromosome"/>
</dbReference>
<dbReference type="OrthoDB" id="33206at2157"/>
<evidence type="ECO:0000313" key="1">
    <source>
        <dbReference type="EMBL" id="AWR93566.1"/>
    </source>
</evidence>
<evidence type="ECO:0000313" key="2">
    <source>
        <dbReference type="Proteomes" id="UP000248044"/>
    </source>
</evidence>
<dbReference type="CDD" id="cd17510">
    <property type="entry name" value="T3SC_YbjN-like_2"/>
    <property type="match status" value="1"/>
</dbReference>
<dbReference type="EMBL" id="CP029289">
    <property type="protein sequence ID" value="AWR93566.1"/>
    <property type="molecule type" value="Genomic_DNA"/>
</dbReference>
<accession>A0A2U9IC17</accession>
<dbReference type="GeneID" id="36830892"/>
<dbReference type="KEGG" id="abri:DFR85_02010"/>
<dbReference type="AlphaFoldDB" id="A0A2U9IC17"/>
<dbReference type="InterPro" id="IPR018747">
    <property type="entry name" value="DUF2299"/>
</dbReference>